<keyword evidence="1" id="KW-0472">Membrane</keyword>
<sequence length="233" mass="26756">MTLILTPLAITLFMFYVTVRHGRRHFKTASVLVIWLNTLTVGKLSLDVYLEPKLYECSDFLIRVSVNAAIVVLVLIYVTRFLFTDSVFVTYGLFNSIRAYVLLSGFSLCFDLVPFSDWNNMAWSLDVKLSVYLAVSITSFTVTDMISARCNLIPRRPTLTISISAFIYYYIFPVCFSSYNIHIILFTVLIYVFTRLSIGIYTEMPPAPSRNISQRIILQTTLLLWNAQITFIK</sequence>
<dbReference type="Proteomes" id="UP000157603">
    <property type="component" value="Segment"/>
</dbReference>
<gene>
    <name evidence="2" type="primary">E29</name>
</gene>
<feature type="transmembrane region" description="Helical" evidence="1">
    <location>
        <begin position="167"/>
        <end position="192"/>
    </location>
</feature>
<keyword evidence="1" id="KW-0812">Transmembrane</keyword>
<accession>M1RFW6</accession>
<keyword evidence="1" id="KW-1133">Transmembrane helix</keyword>
<protein>
    <submittedName>
        <fullName evidence="2">Protein E29</fullName>
    </submittedName>
</protein>
<feature type="transmembrane region" description="Helical" evidence="1">
    <location>
        <begin position="99"/>
        <end position="117"/>
    </location>
</feature>
<evidence type="ECO:0000313" key="2">
    <source>
        <dbReference type="EMBL" id="AGG16051.1"/>
    </source>
</evidence>
<evidence type="ECO:0000256" key="1">
    <source>
        <dbReference type="SAM" id="Phobius"/>
    </source>
</evidence>
<evidence type="ECO:0000313" key="3">
    <source>
        <dbReference type="Proteomes" id="UP000157603"/>
    </source>
</evidence>
<name>M1RFW6_ELHV1</name>
<feature type="transmembrane region" description="Helical" evidence="1">
    <location>
        <begin position="129"/>
        <end position="146"/>
    </location>
</feature>
<organism evidence="2 3">
    <name type="scientific">Elephant endotheliotropic herpesvirus 1A</name>
    <dbReference type="NCBI Taxonomy" id="759753"/>
    <lineage>
        <taxon>Viruses</taxon>
        <taxon>Duplodnaviria</taxon>
        <taxon>Heunggongvirae</taxon>
        <taxon>Peploviricota</taxon>
        <taxon>Herviviricetes</taxon>
        <taxon>Herpesvirales</taxon>
        <taxon>Orthoherpesviridae</taxon>
        <taxon>Betaherpesvirinae</taxon>
        <taxon>Proboscivirus</taxon>
        <taxon>Proboscivirus elephantidbeta1</taxon>
        <taxon>Elephantid herpesvirus 1</taxon>
    </lineage>
</organism>
<reference evidence="2 3" key="1">
    <citation type="journal article" date="2013" name="Genome Announc.">
        <title>Complete Genome Sequence of Elephant Endotheliotropic Herpesvirus 1A.</title>
        <authorList>
            <person name="Ling P.D."/>
            <person name="Reid J.G."/>
            <person name="Qin X."/>
            <person name="Muzny D.M."/>
            <person name="Gibbs R."/>
            <person name="Petrosino J."/>
            <person name="Peng R."/>
            <person name="Zong J.C."/>
            <person name="Heaggans S.Y."/>
            <person name="Hayward G.S."/>
        </authorList>
    </citation>
    <scope>NUCLEOTIDE SEQUENCE [LARGE SCALE GENOMIC DNA]</scope>
    <source>
        <strain evidence="2">Kimba NAP23</strain>
    </source>
</reference>
<feature type="transmembrane region" description="Helical" evidence="1">
    <location>
        <begin position="60"/>
        <end position="78"/>
    </location>
</feature>
<proteinExistence type="predicted"/>
<dbReference type="EMBL" id="KC618527">
    <property type="protein sequence ID" value="AGG16051.1"/>
    <property type="molecule type" value="Genomic_DNA"/>
</dbReference>